<accession>A0A0D0CMG2</accession>
<name>A0A0D0CMG2_9AGAR</name>
<gene>
    <name evidence="1" type="ORF">GYMLUDRAFT_115524</name>
</gene>
<organism evidence="1 2">
    <name type="scientific">Collybiopsis luxurians FD-317 M1</name>
    <dbReference type="NCBI Taxonomy" id="944289"/>
    <lineage>
        <taxon>Eukaryota</taxon>
        <taxon>Fungi</taxon>
        <taxon>Dikarya</taxon>
        <taxon>Basidiomycota</taxon>
        <taxon>Agaricomycotina</taxon>
        <taxon>Agaricomycetes</taxon>
        <taxon>Agaricomycetidae</taxon>
        <taxon>Agaricales</taxon>
        <taxon>Marasmiineae</taxon>
        <taxon>Omphalotaceae</taxon>
        <taxon>Collybiopsis</taxon>
        <taxon>Collybiopsis luxurians</taxon>
    </lineage>
</organism>
<dbReference type="HOGENOM" id="CLU_122479_0_0_1"/>
<dbReference type="EMBL" id="KN834798">
    <property type="protein sequence ID" value="KIK56403.1"/>
    <property type="molecule type" value="Genomic_DNA"/>
</dbReference>
<sequence length="117" mass="13442">RPVEERRSFDGRVGNVCQGNILIFSPNTTYLFDPPTSCRVRLQRDYHFGTDDPLYFPQPFNHELGHLAILLCPSHDTQHEFFHAWFTPGPKQFNVINTSLGLGKLEDTFFNALTTLC</sequence>
<feature type="non-terminal residue" evidence="1">
    <location>
        <position position="1"/>
    </location>
</feature>
<protein>
    <submittedName>
        <fullName evidence="1">Uncharacterized protein</fullName>
    </submittedName>
</protein>
<feature type="non-terminal residue" evidence="1">
    <location>
        <position position="117"/>
    </location>
</feature>
<keyword evidence="2" id="KW-1185">Reference proteome</keyword>
<evidence type="ECO:0000313" key="1">
    <source>
        <dbReference type="EMBL" id="KIK56403.1"/>
    </source>
</evidence>
<evidence type="ECO:0000313" key="2">
    <source>
        <dbReference type="Proteomes" id="UP000053593"/>
    </source>
</evidence>
<dbReference type="Proteomes" id="UP000053593">
    <property type="component" value="Unassembled WGS sequence"/>
</dbReference>
<reference evidence="1 2" key="1">
    <citation type="submission" date="2014-04" db="EMBL/GenBank/DDBJ databases">
        <title>Evolutionary Origins and Diversification of the Mycorrhizal Mutualists.</title>
        <authorList>
            <consortium name="DOE Joint Genome Institute"/>
            <consortium name="Mycorrhizal Genomics Consortium"/>
            <person name="Kohler A."/>
            <person name="Kuo A."/>
            <person name="Nagy L.G."/>
            <person name="Floudas D."/>
            <person name="Copeland A."/>
            <person name="Barry K.W."/>
            <person name="Cichocki N."/>
            <person name="Veneault-Fourrey C."/>
            <person name="LaButti K."/>
            <person name="Lindquist E.A."/>
            <person name="Lipzen A."/>
            <person name="Lundell T."/>
            <person name="Morin E."/>
            <person name="Murat C."/>
            <person name="Riley R."/>
            <person name="Ohm R."/>
            <person name="Sun H."/>
            <person name="Tunlid A."/>
            <person name="Henrissat B."/>
            <person name="Grigoriev I.V."/>
            <person name="Hibbett D.S."/>
            <person name="Martin F."/>
        </authorList>
    </citation>
    <scope>NUCLEOTIDE SEQUENCE [LARGE SCALE GENOMIC DNA]</scope>
    <source>
        <strain evidence="1 2">FD-317 M1</strain>
    </source>
</reference>
<dbReference type="OrthoDB" id="3055021at2759"/>
<proteinExistence type="predicted"/>
<dbReference type="AlphaFoldDB" id="A0A0D0CMG2"/>